<dbReference type="PANTHER" id="PTHR37804:SF1">
    <property type="entry name" value="CDAA REGULATORY PROTEIN CDAR"/>
    <property type="match status" value="1"/>
</dbReference>
<dbReference type="Gene3D" id="2.170.120.30">
    <property type="match status" value="2"/>
</dbReference>
<protein>
    <recommendedName>
        <fullName evidence="3">YbbR family protein</fullName>
    </recommendedName>
</protein>
<sequence>MLKYWYLKLLALGLAVLLWFVAWGLASDTGEIKAVPIKAVNLRPGLAYALNNYEIDLKIVAKKEILDNLKAEDFEAALDLKNWEKGTYEQDIKLKSPSGVEVISLNPESVDVRIEDKTEKEVQLEGIIEGVPGSDYLVGSVKLDPEKAKAVGPKSEIEALNKGTARIKLDGERKSFSRDLELEAINSQGKKIRSISFTPLEAKADVFIFSGSNNKAVGIKPKITGVPLAGYWVSGISTIPSTIIINSDSADLSRVESIETSIYDITGLKKNKEATVSLNFPAGVSSIENIKEVKILIEFSSMEMTRELLGSVGFKNTPEGRRAARINSENIRVVISGPLSLTRTITSSDIKIEIDLKGYEPGDHRIELKVENIKTPEGIGVVSFLPNVVEVTIE</sequence>
<dbReference type="AlphaFoldDB" id="A0A554LDQ9"/>
<gene>
    <name evidence="1" type="ORF">CEN92_339</name>
</gene>
<proteinExistence type="predicted"/>
<accession>A0A554LDQ9</accession>
<dbReference type="InterPro" id="IPR053154">
    <property type="entry name" value="c-di-AMP_regulator"/>
</dbReference>
<name>A0A554LDQ9_9BACT</name>
<dbReference type="Gene3D" id="2.170.120.40">
    <property type="entry name" value="YbbR-like domain"/>
    <property type="match status" value="2"/>
</dbReference>
<dbReference type="PANTHER" id="PTHR37804">
    <property type="entry name" value="CDAA REGULATORY PROTEIN CDAR"/>
    <property type="match status" value="1"/>
</dbReference>
<dbReference type="EMBL" id="VMGH01000049">
    <property type="protein sequence ID" value="TSC90997.1"/>
    <property type="molecule type" value="Genomic_DNA"/>
</dbReference>
<organism evidence="1 2">
    <name type="scientific">Candidatus Berkelbacteria bacterium Licking1014_96</name>
    <dbReference type="NCBI Taxonomy" id="2017149"/>
    <lineage>
        <taxon>Bacteria</taxon>
        <taxon>Candidatus Berkelbacteria</taxon>
    </lineage>
</organism>
<dbReference type="InterPro" id="IPR012505">
    <property type="entry name" value="YbbR"/>
</dbReference>
<evidence type="ECO:0000313" key="1">
    <source>
        <dbReference type="EMBL" id="TSC90997.1"/>
    </source>
</evidence>
<dbReference type="Pfam" id="PF07949">
    <property type="entry name" value="YbbR"/>
    <property type="match status" value="4"/>
</dbReference>
<evidence type="ECO:0008006" key="3">
    <source>
        <dbReference type="Google" id="ProtNLM"/>
    </source>
</evidence>
<reference evidence="1 2" key="1">
    <citation type="submission" date="2017-07" db="EMBL/GenBank/DDBJ databases">
        <title>Mechanisms for carbon and nitrogen cycling indicate functional differentiation within the Candidate Phyla Radiation.</title>
        <authorList>
            <person name="Danczak R.E."/>
            <person name="Johnston M.D."/>
            <person name="Kenah C."/>
            <person name="Slattery M."/>
            <person name="Wrighton K.C."/>
            <person name="Wilkins M.J."/>
        </authorList>
    </citation>
    <scope>NUCLEOTIDE SEQUENCE [LARGE SCALE GENOMIC DNA]</scope>
    <source>
        <strain evidence="1">Licking1014_96</strain>
    </source>
</reference>
<dbReference type="Proteomes" id="UP000318296">
    <property type="component" value="Unassembled WGS sequence"/>
</dbReference>
<evidence type="ECO:0000313" key="2">
    <source>
        <dbReference type="Proteomes" id="UP000318296"/>
    </source>
</evidence>
<comment type="caution">
    <text evidence="1">The sequence shown here is derived from an EMBL/GenBank/DDBJ whole genome shotgun (WGS) entry which is preliminary data.</text>
</comment>